<dbReference type="Proteomes" id="UP000752171">
    <property type="component" value="Unassembled WGS sequence"/>
</dbReference>
<dbReference type="GO" id="GO:0005737">
    <property type="term" value="C:cytoplasm"/>
    <property type="evidence" value="ECO:0007669"/>
    <property type="project" value="UniProtKB-ARBA"/>
</dbReference>
<dbReference type="AlphaFoldDB" id="A0A8T2LR86"/>
<feature type="region of interest" description="Disordered" evidence="3">
    <location>
        <begin position="181"/>
        <end position="236"/>
    </location>
</feature>
<dbReference type="Gene3D" id="1.20.5.990">
    <property type="entry name" value="Nemo cc2-lz domain - 1d5 darpin complex"/>
    <property type="match status" value="2"/>
</dbReference>
<keyword evidence="1 2" id="KW-0175">Coiled coil</keyword>
<gene>
    <name evidence="4" type="ORF">AMEX_G12832</name>
</gene>
<feature type="region of interest" description="Disordered" evidence="3">
    <location>
        <begin position="1"/>
        <end position="39"/>
    </location>
</feature>
<comment type="caution">
    <text evidence="4">The sequence shown here is derived from an EMBL/GenBank/DDBJ whole genome shotgun (WGS) entry which is preliminary data.</text>
</comment>
<evidence type="ECO:0000256" key="3">
    <source>
        <dbReference type="SAM" id="MobiDB-lite"/>
    </source>
</evidence>
<evidence type="ECO:0000313" key="5">
    <source>
        <dbReference type="Proteomes" id="UP000752171"/>
    </source>
</evidence>
<dbReference type="GO" id="GO:0006357">
    <property type="term" value="P:regulation of transcription by RNA polymerase II"/>
    <property type="evidence" value="ECO:0007669"/>
    <property type="project" value="TreeGrafter"/>
</dbReference>
<feature type="coiled-coil region" evidence="2">
    <location>
        <begin position="65"/>
        <end position="128"/>
    </location>
</feature>
<reference evidence="4 5" key="1">
    <citation type="submission" date="2021-07" db="EMBL/GenBank/DDBJ databases">
        <authorList>
            <person name="Imarazene B."/>
            <person name="Zahm M."/>
            <person name="Klopp C."/>
            <person name="Cabau C."/>
            <person name="Beille S."/>
            <person name="Jouanno E."/>
            <person name="Castinel A."/>
            <person name="Lluch J."/>
            <person name="Gil L."/>
            <person name="Kuchtly C."/>
            <person name="Lopez Roques C."/>
            <person name="Donnadieu C."/>
            <person name="Parrinello H."/>
            <person name="Journot L."/>
            <person name="Du K."/>
            <person name="Schartl M."/>
            <person name="Retaux S."/>
            <person name="Guiguen Y."/>
        </authorList>
    </citation>
    <scope>NUCLEOTIDE SEQUENCE [LARGE SCALE GENOMIC DNA]</scope>
    <source>
        <strain evidence="4">Pach_M1</strain>
        <tissue evidence="4">Testis</tissue>
    </source>
</reference>
<evidence type="ECO:0000313" key="4">
    <source>
        <dbReference type="EMBL" id="KAG9271896.1"/>
    </source>
</evidence>
<proteinExistence type="predicted"/>
<feature type="compositionally biased region" description="Basic and acidic residues" evidence="3">
    <location>
        <begin position="335"/>
        <end position="354"/>
    </location>
</feature>
<organism evidence="4 5">
    <name type="scientific">Astyanax mexicanus</name>
    <name type="common">Blind cave fish</name>
    <name type="synonym">Astyanax fasciatus mexicanus</name>
    <dbReference type="NCBI Taxonomy" id="7994"/>
    <lineage>
        <taxon>Eukaryota</taxon>
        <taxon>Metazoa</taxon>
        <taxon>Chordata</taxon>
        <taxon>Craniata</taxon>
        <taxon>Vertebrata</taxon>
        <taxon>Euteleostomi</taxon>
        <taxon>Actinopterygii</taxon>
        <taxon>Neopterygii</taxon>
        <taxon>Teleostei</taxon>
        <taxon>Ostariophysi</taxon>
        <taxon>Characiformes</taxon>
        <taxon>Characoidei</taxon>
        <taxon>Acestrorhamphidae</taxon>
        <taxon>Acestrorhamphinae</taxon>
        <taxon>Astyanax</taxon>
    </lineage>
</organism>
<dbReference type="PANTHER" id="PTHR31882:SF9">
    <property type="entry name" value="SI:CH211-153B23.7"/>
    <property type="match status" value="1"/>
</dbReference>
<dbReference type="GO" id="GO:0071222">
    <property type="term" value="P:cellular response to lipopolysaccharide"/>
    <property type="evidence" value="ECO:0007669"/>
    <property type="project" value="TreeGrafter"/>
</dbReference>
<protein>
    <submittedName>
        <fullName evidence="4">Kinectin-like</fullName>
    </submittedName>
</protein>
<name>A0A8T2LR86_ASTMX</name>
<accession>A0A8T2LR86</accession>
<dbReference type="OrthoDB" id="5969558at2759"/>
<dbReference type="GO" id="GO:0043122">
    <property type="term" value="P:regulation of canonical NF-kappaB signal transduction"/>
    <property type="evidence" value="ECO:0007669"/>
    <property type="project" value="UniProtKB-ARBA"/>
</dbReference>
<feature type="compositionally biased region" description="Pro residues" evidence="3">
    <location>
        <begin position="207"/>
        <end position="217"/>
    </location>
</feature>
<feature type="region of interest" description="Disordered" evidence="3">
    <location>
        <begin position="322"/>
        <end position="368"/>
    </location>
</feature>
<dbReference type="EMBL" id="JAICCE010000010">
    <property type="protein sequence ID" value="KAG9271896.1"/>
    <property type="molecule type" value="Genomic_DNA"/>
</dbReference>
<feature type="coiled-coil region" evidence="2">
    <location>
        <begin position="242"/>
        <end position="304"/>
    </location>
</feature>
<evidence type="ECO:0000256" key="1">
    <source>
        <dbReference type="ARBA" id="ARBA00023054"/>
    </source>
</evidence>
<sequence length="368" mass="42778">MDGSSLSSLSEEESSTKQPSLPEDTSEHRTSIDSGQVEDLAQGERLLSGEEQLTLITESMSITSADEEKLQLLNKNTELRRLNKELMKLNEDWDHIYRSTSAGLQQRVAALEQENTALKQLNSRLLLKVEHEQNKSEYYEHTLMQELKKNQHLQEYVRLLESRLHRTDMLKDWTVGTQNMSAVITPPEPQPLERPPKSPVSFGSTPGIPPSTVPPPESRQRSRSSQELLQKHSIPANPVKEVQDLKEQLEALRCQTKIYEADYKTEHKDHERMVQENKRLRRREGEMRQQMALLQEQLKVYEDDFHRERSDKQILQRLLMKKAPGGKDPVLVHRCNNDQERPRGEKRRPRDPEQRAAYICPKHCEHHA</sequence>
<dbReference type="PANTHER" id="PTHR31882">
    <property type="entry name" value="TNFAIP3-INTERACTING PROTEIN COILED COIL FAMILY MEMBER"/>
    <property type="match status" value="1"/>
</dbReference>
<evidence type="ECO:0000256" key="2">
    <source>
        <dbReference type="SAM" id="Coils"/>
    </source>
</evidence>